<proteinExistence type="predicted"/>
<accession>A0ACC2JSF9</accession>
<sequence length="305" mass="34931">MTDEAPFDEEHQLYHELRIGDAQILHQPLEGHPHNAPGSAKTYLPGDPRLQFTDSEIGNRLITEYITEDLDKLAPHLWLMTTQSSANIASLTEQMVRGRRIVISENPGLHLVWVNDRIFLKPLPEYLLSHAFWKHFLLSNKSPIDGSTRIEILRAARGFVRSYAYLIQHKSDFVLATREDTALIPKDISFANFIRCMEQCRGVEDKLVSPRYQFGELRLTRLNFWITIFLFKPHYQLVEWQYGAYFAQYYAPIIFIFAVFSLLLSSMQVVLAAQPVLGDDGRTLTAAAWPGLTYPVIKNQAPTPA</sequence>
<dbReference type="EMBL" id="JAPUUL010000502">
    <property type="protein sequence ID" value="KAJ8130425.1"/>
    <property type="molecule type" value="Genomic_DNA"/>
</dbReference>
<organism evidence="1 2">
    <name type="scientific">Lasiodiplodia mahajangana</name>
    <dbReference type="NCBI Taxonomy" id="1108764"/>
    <lineage>
        <taxon>Eukaryota</taxon>
        <taxon>Fungi</taxon>
        <taxon>Dikarya</taxon>
        <taxon>Ascomycota</taxon>
        <taxon>Pezizomycotina</taxon>
        <taxon>Dothideomycetes</taxon>
        <taxon>Dothideomycetes incertae sedis</taxon>
        <taxon>Botryosphaeriales</taxon>
        <taxon>Botryosphaeriaceae</taxon>
        <taxon>Lasiodiplodia</taxon>
    </lineage>
</organism>
<gene>
    <name evidence="1" type="ORF">O1611_g3207</name>
</gene>
<protein>
    <submittedName>
        <fullName evidence="1">Uncharacterized protein</fullName>
    </submittedName>
</protein>
<reference evidence="1" key="1">
    <citation type="submission" date="2022-12" db="EMBL/GenBank/DDBJ databases">
        <title>Genome Sequence of Lasiodiplodia mahajangana.</title>
        <authorList>
            <person name="Buettner E."/>
        </authorList>
    </citation>
    <scope>NUCLEOTIDE SEQUENCE</scope>
    <source>
        <strain evidence="1">VT137</strain>
    </source>
</reference>
<dbReference type="Proteomes" id="UP001153332">
    <property type="component" value="Unassembled WGS sequence"/>
</dbReference>
<keyword evidence="2" id="KW-1185">Reference proteome</keyword>
<evidence type="ECO:0000313" key="1">
    <source>
        <dbReference type="EMBL" id="KAJ8130425.1"/>
    </source>
</evidence>
<name>A0ACC2JSF9_9PEZI</name>
<comment type="caution">
    <text evidence="1">The sequence shown here is derived from an EMBL/GenBank/DDBJ whole genome shotgun (WGS) entry which is preliminary data.</text>
</comment>
<evidence type="ECO:0000313" key="2">
    <source>
        <dbReference type="Proteomes" id="UP001153332"/>
    </source>
</evidence>